<dbReference type="Pfam" id="PF12796">
    <property type="entry name" value="Ank_2"/>
    <property type="match status" value="1"/>
</dbReference>
<dbReference type="InterPro" id="IPR036770">
    <property type="entry name" value="Ankyrin_rpt-contain_sf"/>
</dbReference>
<keyword evidence="2" id="KW-0378">Hydrolase</keyword>
<reference evidence="6" key="1">
    <citation type="submission" date="2025-08" db="UniProtKB">
        <authorList>
            <consortium name="RefSeq"/>
        </authorList>
    </citation>
    <scope>IDENTIFICATION</scope>
</reference>
<feature type="repeat" description="ANK" evidence="4">
    <location>
        <begin position="165"/>
        <end position="197"/>
    </location>
</feature>
<dbReference type="InterPro" id="IPR025705">
    <property type="entry name" value="Beta_hexosaminidase_sua/sub"/>
</dbReference>
<dbReference type="SUPFAM" id="SSF48403">
    <property type="entry name" value="Ankyrin repeat"/>
    <property type="match status" value="1"/>
</dbReference>
<sequence>MQEIYENLRRAIEHGRTDIVMSILDACDENEISNGITKDKILNGPIFEEGTPLLYASIHNQVDLVRTLLNCGADPAVTNMQGLNALEVSINDKIRQIYIEELLRATAASEISRVQQLLSVGINVNSWDSKVSRNTPLHWAACYSNKDMVQYLIDKGADINMENGCGTTPLHEAVNRGEIEICQILLKSGSNPFIRAIKGTFSGKSAYDIAKNNSSIECLIEKYLVEMPLKDKENVHNCLELVEDTNFSQKNILVDIHQPLTVDSIKSLENSLEVSASAGDSRESGSDSPLRIQRSIANTGLYEMIWPEPKYIIELGHISPPFIVEKELLISIIQGSESIHKILDVWEISRTHLLELGCDVKIGEVQPQSGRISYDKRIECIVNPKLFNVTTGYQLHITQNSIKVSAGSLAGLHYAVCTFVQILRLCKNRSNNTEICEIEAVLIKDEPRFGHRGILLDISLRGRTPTLEYLLHAIDVWCSFKLSHLHLYFRLTPSCDWQFCYSKSEMVTLDRYCRDRYLELVPALDVDSNVSLQHLSQMWPLFQELLTTFPNVNYVHIGPRLASILVQPSNFDCSLSIDETIERDMSEVLEPYSNLQQLWHILNLNFDTTVLLCSNGLHSKLEFRSIPNNIILVEYGFQADYEFSNWTEAFRVAGANILPSSGTASYNSLAGCPASTYANTKNAIKTAQEQDSIGIVVAHWSGSHYLTSHTFAWVGYIIAAGLSWNPSTDIDLEPSIDFYDTRESIGNNSKKSIARILDTYVFRDLEYKIGSAILELGRVDTLVLTVSKNQDINDLQQIPDNRGSTLYRLLTDPDNVNLEYLPIDLFMRATKQIKRVSHALYEANPTSKFAFMEIQELQLAADLILTACKIGKTLIGVGINPNSNMGLAVINLGVNNLPPTFRTDIANKMLAHIERYKGVWLQRHLPQGLQTSLLILTSALHRFVPES</sequence>
<dbReference type="PROSITE" id="PS50088">
    <property type="entry name" value="ANK_REPEAT"/>
    <property type="match status" value="3"/>
</dbReference>
<dbReference type="PANTHER" id="PTHR24171:SF11">
    <property type="entry name" value="26S PROTEASOME NON-ATPASE REGULATORY SUBUNIT 10"/>
    <property type="match status" value="1"/>
</dbReference>
<proteinExistence type="predicted"/>
<dbReference type="Proteomes" id="UP000695007">
    <property type="component" value="Unplaced"/>
</dbReference>
<organism evidence="5 6">
    <name type="scientific">Ceratosolen solmsi marchali</name>
    <dbReference type="NCBI Taxonomy" id="326594"/>
    <lineage>
        <taxon>Eukaryota</taxon>
        <taxon>Metazoa</taxon>
        <taxon>Ecdysozoa</taxon>
        <taxon>Arthropoda</taxon>
        <taxon>Hexapoda</taxon>
        <taxon>Insecta</taxon>
        <taxon>Pterygota</taxon>
        <taxon>Neoptera</taxon>
        <taxon>Endopterygota</taxon>
        <taxon>Hymenoptera</taxon>
        <taxon>Apocrita</taxon>
        <taxon>Proctotrupomorpha</taxon>
        <taxon>Chalcidoidea</taxon>
        <taxon>Agaonidae</taxon>
        <taxon>Agaoninae</taxon>
        <taxon>Ceratosolen</taxon>
    </lineage>
</organism>
<dbReference type="KEGG" id="csol:105368183"/>
<dbReference type="GO" id="GO:0004563">
    <property type="term" value="F:beta-N-acetylhexosaminidase activity"/>
    <property type="evidence" value="ECO:0007669"/>
    <property type="project" value="InterPro"/>
</dbReference>
<feature type="repeat" description="ANK" evidence="4">
    <location>
        <begin position="48"/>
        <end position="80"/>
    </location>
</feature>
<dbReference type="PROSITE" id="PS50297">
    <property type="entry name" value="ANK_REP_REGION"/>
    <property type="match status" value="3"/>
</dbReference>
<dbReference type="SUPFAM" id="SSF51445">
    <property type="entry name" value="(Trans)glycosidases"/>
    <property type="match status" value="1"/>
</dbReference>
<name>A0AAJ6YW10_9HYME</name>
<evidence type="ECO:0000256" key="4">
    <source>
        <dbReference type="PROSITE-ProRule" id="PRU00023"/>
    </source>
</evidence>
<evidence type="ECO:0000256" key="3">
    <source>
        <dbReference type="ARBA" id="ARBA00023043"/>
    </source>
</evidence>
<keyword evidence="1" id="KW-0677">Repeat</keyword>
<gene>
    <name evidence="6" type="primary">LOC105368183</name>
</gene>
<evidence type="ECO:0000313" key="5">
    <source>
        <dbReference type="Proteomes" id="UP000695007"/>
    </source>
</evidence>
<dbReference type="AlphaFoldDB" id="A0AAJ6YW10"/>
<dbReference type="InterPro" id="IPR029018">
    <property type="entry name" value="Hex-like_dom2"/>
</dbReference>
<accession>A0AAJ6YW10</accession>
<dbReference type="GeneID" id="105368183"/>
<keyword evidence="5" id="KW-1185">Reference proteome</keyword>
<dbReference type="Gene3D" id="3.20.20.80">
    <property type="entry name" value="Glycosidases"/>
    <property type="match status" value="2"/>
</dbReference>
<dbReference type="SUPFAM" id="SSF55545">
    <property type="entry name" value="beta-N-acetylhexosaminidase-like domain"/>
    <property type="match status" value="1"/>
</dbReference>
<dbReference type="RefSeq" id="XP_011505438.1">
    <property type="nucleotide sequence ID" value="XM_011507136.1"/>
</dbReference>
<dbReference type="GO" id="GO:0004842">
    <property type="term" value="F:ubiquitin-protein transferase activity"/>
    <property type="evidence" value="ECO:0007669"/>
    <property type="project" value="TreeGrafter"/>
</dbReference>
<evidence type="ECO:0000256" key="1">
    <source>
        <dbReference type="ARBA" id="ARBA00022737"/>
    </source>
</evidence>
<keyword evidence="3 4" id="KW-0040">ANK repeat</keyword>
<evidence type="ECO:0000313" key="6">
    <source>
        <dbReference type="RefSeq" id="XP_011505438.1"/>
    </source>
</evidence>
<dbReference type="SMART" id="SM00248">
    <property type="entry name" value="ANK"/>
    <property type="match status" value="3"/>
</dbReference>
<dbReference type="GO" id="GO:0070531">
    <property type="term" value="C:BRCA1-A complex"/>
    <property type="evidence" value="ECO:0007669"/>
    <property type="project" value="TreeGrafter"/>
</dbReference>
<dbReference type="PRINTS" id="PR00738">
    <property type="entry name" value="GLHYDRLASE20"/>
</dbReference>
<dbReference type="Pfam" id="PF00023">
    <property type="entry name" value="Ank"/>
    <property type="match status" value="1"/>
</dbReference>
<dbReference type="InterPro" id="IPR017853">
    <property type="entry name" value="GH"/>
</dbReference>
<feature type="repeat" description="ANK" evidence="4">
    <location>
        <begin position="132"/>
        <end position="164"/>
    </location>
</feature>
<dbReference type="Gene3D" id="1.25.40.20">
    <property type="entry name" value="Ankyrin repeat-containing domain"/>
    <property type="match status" value="2"/>
</dbReference>
<dbReference type="InterPro" id="IPR002110">
    <property type="entry name" value="Ankyrin_rpt"/>
</dbReference>
<dbReference type="GO" id="GO:0085020">
    <property type="term" value="P:protein K6-linked ubiquitination"/>
    <property type="evidence" value="ECO:0007669"/>
    <property type="project" value="TreeGrafter"/>
</dbReference>
<evidence type="ECO:0000256" key="2">
    <source>
        <dbReference type="ARBA" id="ARBA00022801"/>
    </source>
</evidence>
<protein>
    <submittedName>
        <fullName evidence="6">Uncharacterized protein LOC105368183 isoform X1</fullName>
    </submittedName>
</protein>
<dbReference type="GO" id="GO:0005975">
    <property type="term" value="P:carbohydrate metabolic process"/>
    <property type="evidence" value="ECO:0007669"/>
    <property type="project" value="InterPro"/>
</dbReference>
<dbReference type="GO" id="GO:0031436">
    <property type="term" value="C:BRCA1-BARD1 complex"/>
    <property type="evidence" value="ECO:0007669"/>
    <property type="project" value="TreeGrafter"/>
</dbReference>
<dbReference type="PANTHER" id="PTHR24171">
    <property type="entry name" value="ANKYRIN REPEAT DOMAIN-CONTAINING PROTEIN 39-RELATED"/>
    <property type="match status" value="1"/>
</dbReference>
<dbReference type="Gene3D" id="3.30.379.10">
    <property type="entry name" value="Chitobiase/beta-hexosaminidase domain 2-like"/>
    <property type="match status" value="1"/>
</dbReference>